<dbReference type="CDD" id="cd06466">
    <property type="entry name" value="p23_CS_SGT1_like"/>
    <property type="match status" value="1"/>
</dbReference>
<dbReference type="InterPro" id="IPR039790">
    <property type="entry name" value="CHRD1"/>
</dbReference>
<dbReference type="OMA" id="KGYTCCK"/>
<dbReference type="eggNOG" id="KOG1667">
    <property type="taxonomic scope" value="Eukaryota"/>
</dbReference>
<evidence type="ECO:0000256" key="2">
    <source>
        <dbReference type="ARBA" id="ARBA00022737"/>
    </source>
</evidence>
<keyword evidence="3" id="KW-0862">Zinc</keyword>
<evidence type="ECO:0000259" key="5">
    <source>
        <dbReference type="PROSITE" id="PS51203"/>
    </source>
</evidence>
<keyword evidence="8" id="KW-1185">Reference proteome</keyword>
<dbReference type="VEuPathDB" id="FungiDB:LEMA_P050950.1"/>
<dbReference type="HOGENOM" id="CLU_040079_1_1_1"/>
<protein>
    <submittedName>
        <fullName evidence="7">Similar to cysteine and histidine-rich domain-containing protein 1</fullName>
    </submittedName>
</protein>
<feature type="domain" description="CHORD" evidence="6">
    <location>
        <begin position="5"/>
        <end position="61"/>
    </location>
</feature>
<dbReference type="Gene3D" id="4.10.1130.20">
    <property type="match status" value="2"/>
</dbReference>
<feature type="domain" description="CHORD" evidence="6">
    <location>
        <begin position="134"/>
        <end position="194"/>
    </location>
</feature>
<dbReference type="InterPro" id="IPR007051">
    <property type="entry name" value="CHORD_dom"/>
</dbReference>
<dbReference type="Gene3D" id="2.60.40.790">
    <property type="match status" value="1"/>
</dbReference>
<evidence type="ECO:0000256" key="1">
    <source>
        <dbReference type="ARBA" id="ARBA00022723"/>
    </source>
</evidence>
<dbReference type="OrthoDB" id="1898560at2759"/>
<dbReference type="PROSITE" id="PS51401">
    <property type="entry name" value="CHORD"/>
    <property type="match status" value="2"/>
</dbReference>
<proteinExistence type="predicted"/>
<dbReference type="GO" id="GO:0046872">
    <property type="term" value="F:metal ion binding"/>
    <property type="evidence" value="ECO:0007669"/>
    <property type="project" value="UniProtKB-KW"/>
</dbReference>
<dbReference type="EMBL" id="FP929094">
    <property type="protein sequence ID" value="CBX92389.1"/>
    <property type="molecule type" value="Genomic_DNA"/>
</dbReference>
<evidence type="ECO:0000313" key="8">
    <source>
        <dbReference type="Proteomes" id="UP000002668"/>
    </source>
</evidence>
<dbReference type="PANTHER" id="PTHR46983:SF3">
    <property type="entry name" value="CHPADIPLOID STATE MAINTENANCE PROTEIN CHPA"/>
    <property type="match status" value="1"/>
</dbReference>
<dbReference type="AlphaFoldDB" id="E4ZM40"/>
<evidence type="ECO:0000259" key="6">
    <source>
        <dbReference type="PROSITE" id="PS51401"/>
    </source>
</evidence>
<organism evidence="8">
    <name type="scientific">Leptosphaeria maculans (strain JN3 / isolate v23.1.3 / race Av1-4-5-6-7-8)</name>
    <name type="common">Blackleg fungus</name>
    <name type="synonym">Phoma lingam</name>
    <dbReference type="NCBI Taxonomy" id="985895"/>
    <lineage>
        <taxon>Eukaryota</taxon>
        <taxon>Fungi</taxon>
        <taxon>Dikarya</taxon>
        <taxon>Ascomycota</taxon>
        <taxon>Pezizomycotina</taxon>
        <taxon>Dothideomycetes</taxon>
        <taxon>Pleosporomycetidae</taxon>
        <taxon>Pleosporales</taxon>
        <taxon>Pleosporineae</taxon>
        <taxon>Leptosphaeriaceae</taxon>
        <taxon>Plenodomus</taxon>
        <taxon>Plenodomus lingam/Leptosphaeria maculans species complex</taxon>
    </lineage>
</organism>
<evidence type="ECO:0000256" key="4">
    <source>
        <dbReference type="SAM" id="MobiDB-lite"/>
    </source>
</evidence>
<dbReference type="PROSITE" id="PS51203">
    <property type="entry name" value="CS"/>
    <property type="match status" value="1"/>
</dbReference>
<dbReference type="Pfam" id="PF04968">
    <property type="entry name" value="CHORD"/>
    <property type="match status" value="2"/>
</dbReference>
<reference evidence="8" key="1">
    <citation type="journal article" date="2011" name="Nat. Commun.">
        <title>Effector diversification within compartments of the Leptosphaeria maculans genome affected by Repeat-Induced Point mutations.</title>
        <authorList>
            <person name="Rouxel T."/>
            <person name="Grandaubert J."/>
            <person name="Hane J.K."/>
            <person name="Hoede C."/>
            <person name="van de Wouw A.P."/>
            <person name="Couloux A."/>
            <person name="Dominguez V."/>
            <person name="Anthouard V."/>
            <person name="Bally P."/>
            <person name="Bourras S."/>
            <person name="Cozijnsen A.J."/>
            <person name="Ciuffetti L.M."/>
            <person name="Degrave A."/>
            <person name="Dilmaghani A."/>
            <person name="Duret L."/>
            <person name="Fudal I."/>
            <person name="Goodwin S.B."/>
            <person name="Gout L."/>
            <person name="Glaser N."/>
            <person name="Linglin J."/>
            <person name="Kema G.H.J."/>
            <person name="Lapalu N."/>
            <person name="Lawrence C.B."/>
            <person name="May K."/>
            <person name="Meyer M."/>
            <person name="Ollivier B."/>
            <person name="Poulain J."/>
            <person name="Schoch C.L."/>
            <person name="Simon A."/>
            <person name="Spatafora J.W."/>
            <person name="Stachowiak A."/>
            <person name="Turgeon B.G."/>
            <person name="Tyler B.M."/>
            <person name="Vincent D."/>
            <person name="Weissenbach J."/>
            <person name="Amselem J."/>
            <person name="Quesneville H."/>
            <person name="Oliver R.P."/>
            <person name="Wincker P."/>
            <person name="Balesdent M.-H."/>
            <person name="Howlett B.J."/>
        </authorList>
    </citation>
    <scope>NUCLEOTIDE SEQUENCE [LARGE SCALE GENOMIC DNA]</scope>
    <source>
        <strain evidence="8">JN3 / isolate v23.1.3 / race Av1-4-5-6-7-8</strain>
    </source>
</reference>
<dbReference type="STRING" id="985895.E4ZM40"/>
<name>E4ZM40_LEPMJ</name>
<feature type="region of interest" description="Disordered" evidence="4">
    <location>
        <begin position="58"/>
        <end position="101"/>
    </location>
</feature>
<dbReference type="Proteomes" id="UP000002668">
    <property type="component" value="Genome"/>
</dbReference>
<gene>
    <name evidence="7" type="ORF">LEMA_P050950.1</name>
</gene>
<dbReference type="SUPFAM" id="SSF49764">
    <property type="entry name" value="HSP20-like chaperones"/>
    <property type="match status" value="1"/>
</dbReference>
<keyword evidence="2" id="KW-0677">Repeat</keyword>
<dbReference type="GeneID" id="13285066"/>
<dbReference type="InParanoid" id="E4ZM40"/>
<sequence length="341" mass="37747">MAKKCVHKGCGKTYEDEEETCIYHPGPPVFHEGQKGWKCCKPRVLTFDEFLAIEPCTTGKHSDVDETPAPESSQSPNIPNGTSVNLGSLEESLPPPAPRLPTAQAAIPRTEAPAPSPESEDDDPSIALKEGMTCRRRGCGATHKGGDREGESCVHHPGAPIFHEGSKGWSCCKRRVLEFDQFMNIEGCKTKERHLFVGSGKKNKEGEEKVDTVRNDFYQTSTSVVASLFLKKIDKDTAVIDFQPAQVKLDLRTTDSKRYQTEIPLFSTIKPEESKFRILGTKLEMTLVKADGASWPVLRSDDKPTGERIQTNRGFHGLIIDIPLAIPSIKRLTKCLTLLLF</sequence>
<evidence type="ECO:0000256" key="3">
    <source>
        <dbReference type="ARBA" id="ARBA00022833"/>
    </source>
</evidence>
<evidence type="ECO:0000313" key="7">
    <source>
        <dbReference type="EMBL" id="CBX92389.1"/>
    </source>
</evidence>
<dbReference type="InterPro" id="IPR008978">
    <property type="entry name" value="HSP20-like_chaperone"/>
</dbReference>
<dbReference type="Pfam" id="PF04969">
    <property type="entry name" value="CS"/>
    <property type="match status" value="1"/>
</dbReference>
<dbReference type="PANTHER" id="PTHR46983">
    <property type="entry name" value="CYSTEINE AND HISTIDINE-RICH DOMAIN-CONTAINING PROTEIN 1"/>
    <property type="match status" value="1"/>
</dbReference>
<accession>E4ZM40</accession>
<dbReference type="InterPro" id="IPR007052">
    <property type="entry name" value="CS_dom"/>
</dbReference>
<feature type="domain" description="CS" evidence="5">
    <location>
        <begin position="210"/>
        <end position="299"/>
    </location>
</feature>
<keyword evidence="1" id="KW-0479">Metal-binding</keyword>
<feature type="compositionally biased region" description="Polar residues" evidence="4">
    <location>
        <begin position="70"/>
        <end position="86"/>
    </location>
</feature>